<dbReference type="GO" id="GO:0022857">
    <property type="term" value="F:transmembrane transporter activity"/>
    <property type="evidence" value="ECO:0007669"/>
    <property type="project" value="UniProtKB-UniRule"/>
</dbReference>
<dbReference type="Proteomes" id="UP000694546">
    <property type="component" value="Chromosome 15"/>
</dbReference>
<dbReference type="Gene3D" id="3.10.580.10">
    <property type="entry name" value="CBS-domain"/>
    <property type="match status" value="1"/>
</dbReference>
<evidence type="ECO:0000313" key="2">
    <source>
        <dbReference type="Ensembl" id="ENSGMOP00000065445.1"/>
    </source>
</evidence>
<dbReference type="GeneTree" id="ENSGT00940000157525"/>
<comment type="subcellular location">
    <subcellularLocation>
        <location evidence="1">Cell membrane</location>
        <topology evidence="1">Multi-pass membrane protein</topology>
    </subcellularLocation>
</comment>
<evidence type="ECO:0000313" key="3">
    <source>
        <dbReference type="Proteomes" id="UP000694546"/>
    </source>
</evidence>
<protein>
    <recommendedName>
        <fullName evidence="1">Metal transporter</fullName>
    </recommendedName>
</protein>
<comment type="function">
    <text evidence="1">Metal transporter.</text>
</comment>
<dbReference type="Ensembl" id="ENSGMOT00000071887.1">
    <property type="protein sequence ID" value="ENSGMOP00000065445.1"/>
    <property type="gene ID" value="ENSGMOG00000025126.1"/>
</dbReference>
<accession>A0A8C5FVX3</accession>
<dbReference type="Pfam" id="PF25562">
    <property type="entry name" value="CNBH_CNNM2_C"/>
    <property type="match status" value="1"/>
</dbReference>
<name>A0A8C5FVX3_GADMO</name>
<reference evidence="2" key="2">
    <citation type="submission" date="2025-09" db="UniProtKB">
        <authorList>
            <consortium name="Ensembl"/>
        </authorList>
    </citation>
    <scope>IDENTIFICATION</scope>
</reference>
<keyword evidence="3" id="KW-1185">Reference proteome</keyword>
<dbReference type="SUPFAM" id="SSF51206">
    <property type="entry name" value="cAMP-binding domain-like"/>
    <property type="match status" value="1"/>
</dbReference>
<reference evidence="2" key="1">
    <citation type="submission" date="2025-08" db="UniProtKB">
        <authorList>
            <consortium name="Ensembl"/>
        </authorList>
    </citation>
    <scope>IDENTIFICATION</scope>
</reference>
<evidence type="ECO:0000256" key="1">
    <source>
        <dbReference type="RuleBase" id="RU369091"/>
    </source>
</evidence>
<dbReference type="AlphaFoldDB" id="A0A8C5FVX3"/>
<dbReference type="GO" id="GO:0005886">
    <property type="term" value="C:plasma membrane"/>
    <property type="evidence" value="ECO:0007669"/>
    <property type="project" value="UniProtKB-SubCell"/>
</dbReference>
<comment type="similarity">
    <text evidence="1">Belongs to the ACDP family.</text>
</comment>
<dbReference type="PANTHER" id="PTHR12064">
    <property type="entry name" value="METAL TRANSPORTER CNNM"/>
    <property type="match status" value="1"/>
</dbReference>
<dbReference type="InterPro" id="IPR018490">
    <property type="entry name" value="cNMP-bd_dom_sf"/>
</dbReference>
<dbReference type="GO" id="GO:0010960">
    <property type="term" value="P:magnesium ion homeostasis"/>
    <property type="evidence" value="ECO:0007669"/>
    <property type="project" value="InterPro"/>
</dbReference>
<sequence>MLPPPSNMLPPPPAGKSHLAVVQRVNSEGEGDPFYEVMGLVTLEDVIEEIIKSEIVDETDLFTDNRTKRRVSSHERKQQDFSIFKLGENELRGKVSPQLLLATHRFLATEVEPFRPCHLSEKILLRLIKHPSVVQELKFNPKDKRCPQHYLFQRNKPVDYFVLILQGRVEVEIGKEELRFENGAFSYYGMPSLVPLLPLIHRCSSRSSVLNQSDSMLSAGSVVLSAGSVGHLSAVGVGGGVYLPDYSVRQLTDLQIIRVNG</sequence>
<proteinExistence type="inferred from homology"/>
<dbReference type="PANTHER" id="PTHR12064:SF28">
    <property type="entry name" value="METAL TRANSPORTER CNNM1"/>
    <property type="match status" value="1"/>
</dbReference>
<organism evidence="2 3">
    <name type="scientific">Gadus morhua</name>
    <name type="common">Atlantic cod</name>
    <dbReference type="NCBI Taxonomy" id="8049"/>
    <lineage>
        <taxon>Eukaryota</taxon>
        <taxon>Metazoa</taxon>
        <taxon>Chordata</taxon>
        <taxon>Craniata</taxon>
        <taxon>Vertebrata</taxon>
        <taxon>Euteleostomi</taxon>
        <taxon>Actinopterygii</taxon>
        <taxon>Neopterygii</taxon>
        <taxon>Teleostei</taxon>
        <taxon>Neoteleostei</taxon>
        <taxon>Acanthomorphata</taxon>
        <taxon>Zeiogadaria</taxon>
        <taxon>Gadariae</taxon>
        <taxon>Gadiformes</taxon>
        <taxon>Gadoidei</taxon>
        <taxon>Gadidae</taxon>
        <taxon>Gadus</taxon>
    </lineage>
</organism>
<dbReference type="InterPro" id="IPR046342">
    <property type="entry name" value="CBS_dom_sf"/>
</dbReference>
<dbReference type="InterPro" id="IPR045095">
    <property type="entry name" value="ACDP"/>
</dbReference>